<organism evidence="3 4">
    <name type="scientific">Arenimonas caeni</name>
    <dbReference type="NCBI Taxonomy" id="2058085"/>
    <lineage>
        <taxon>Bacteria</taxon>
        <taxon>Pseudomonadati</taxon>
        <taxon>Pseudomonadota</taxon>
        <taxon>Gammaproteobacteria</taxon>
        <taxon>Lysobacterales</taxon>
        <taxon>Lysobacteraceae</taxon>
        <taxon>Arenimonas</taxon>
    </lineage>
</organism>
<reference evidence="3 4" key="1">
    <citation type="submission" date="2018-03" db="EMBL/GenBank/DDBJ databases">
        <title>Arenimonas caeni sp. nov., isolated from activated sludge.</title>
        <authorList>
            <person name="Liu H."/>
        </authorList>
    </citation>
    <scope>NUCLEOTIDE SEQUENCE [LARGE SCALE GENOMIC DNA]</scope>
    <source>
        <strain evidence="4">z29</strain>
    </source>
</reference>
<keyword evidence="3" id="KW-0418">Kinase</keyword>
<dbReference type="InterPro" id="IPR036890">
    <property type="entry name" value="HATPase_C_sf"/>
</dbReference>
<dbReference type="GO" id="GO:0016020">
    <property type="term" value="C:membrane"/>
    <property type="evidence" value="ECO:0007669"/>
    <property type="project" value="InterPro"/>
</dbReference>
<dbReference type="RefSeq" id="WP_106989138.1">
    <property type="nucleotide sequence ID" value="NZ_KZ679084.1"/>
</dbReference>
<evidence type="ECO:0000313" key="3">
    <source>
        <dbReference type="EMBL" id="PRH83751.1"/>
    </source>
</evidence>
<dbReference type="AlphaFoldDB" id="A0A2P6MCR4"/>
<keyword evidence="1" id="KW-1133">Transmembrane helix</keyword>
<dbReference type="SUPFAM" id="SSF55874">
    <property type="entry name" value="ATPase domain of HSP90 chaperone/DNA topoisomerase II/histidine kinase"/>
    <property type="match status" value="1"/>
</dbReference>
<feature type="transmembrane region" description="Helical" evidence="1">
    <location>
        <begin position="46"/>
        <end position="65"/>
    </location>
</feature>
<dbReference type="Pfam" id="PF02518">
    <property type="entry name" value="HATPase_c"/>
    <property type="match status" value="1"/>
</dbReference>
<dbReference type="InterPro" id="IPR003594">
    <property type="entry name" value="HATPase_dom"/>
</dbReference>
<protein>
    <submittedName>
        <fullName evidence="3">Sensor histidine kinase</fullName>
    </submittedName>
</protein>
<keyword evidence="1" id="KW-0812">Transmembrane</keyword>
<comment type="caution">
    <text evidence="3">The sequence shown here is derived from an EMBL/GenBank/DDBJ whole genome shotgun (WGS) entry which is preliminary data.</text>
</comment>
<feature type="transmembrane region" description="Helical" evidence="1">
    <location>
        <begin position="109"/>
        <end position="125"/>
    </location>
</feature>
<dbReference type="GO" id="GO:0000155">
    <property type="term" value="F:phosphorelay sensor kinase activity"/>
    <property type="evidence" value="ECO:0007669"/>
    <property type="project" value="InterPro"/>
</dbReference>
<evidence type="ECO:0000313" key="4">
    <source>
        <dbReference type="Proteomes" id="UP000241736"/>
    </source>
</evidence>
<dbReference type="Gene3D" id="3.30.565.10">
    <property type="entry name" value="Histidine kinase-like ATPase, C-terminal domain"/>
    <property type="match status" value="1"/>
</dbReference>
<dbReference type="OrthoDB" id="2514702at2"/>
<gene>
    <name evidence="3" type="ORF">C6N40_01000</name>
</gene>
<keyword evidence="3" id="KW-0808">Transferase</keyword>
<dbReference type="InterPro" id="IPR010559">
    <property type="entry name" value="Sig_transdc_His_kin_internal"/>
</dbReference>
<dbReference type="PANTHER" id="PTHR34220:SF9">
    <property type="entry name" value="SIGNAL TRANSDUCTION HISTIDINE KINASE INTERNAL REGION DOMAIN-CONTAINING PROTEIN"/>
    <property type="match status" value="1"/>
</dbReference>
<keyword evidence="4" id="KW-1185">Reference proteome</keyword>
<dbReference type="SMART" id="SM00387">
    <property type="entry name" value="HATPase_c"/>
    <property type="match status" value="1"/>
</dbReference>
<evidence type="ECO:0000256" key="1">
    <source>
        <dbReference type="SAM" id="Phobius"/>
    </source>
</evidence>
<accession>A0A2P6MCR4</accession>
<feature type="domain" description="Histidine kinase/HSP90-like ATPase" evidence="2">
    <location>
        <begin position="312"/>
        <end position="408"/>
    </location>
</feature>
<dbReference type="Proteomes" id="UP000241736">
    <property type="component" value="Unassembled WGS sequence"/>
</dbReference>
<feature type="transmembrane region" description="Helical" evidence="1">
    <location>
        <begin position="77"/>
        <end position="97"/>
    </location>
</feature>
<keyword evidence="1" id="KW-0472">Membrane</keyword>
<dbReference type="EMBL" id="PVLF01000001">
    <property type="protein sequence ID" value="PRH83751.1"/>
    <property type="molecule type" value="Genomic_DNA"/>
</dbReference>
<evidence type="ECO:0000259" key="2">
    <source>
        <dbReference type="SMART" id="SM00387"/>
    </source>
</evidence>
<feature type="transmembrane region" description="Helical" evidence="1">
    <location>
        <begin position="161"/>
        <end position="183"/>
    </location>
</feature>
<dbReference type="Pfam" id="PF06580">
    <property type="entry name" value="His_kinase"/>
    <property type="match status" value="1"/>
</dbReference>
<dbReference type="InterPro" id="IPR050640">
    <property type="entry name" value="Bact_2-comp_sensor_kinase"/>
</dbReference>
<dbReference type="PANTHER" id="PTHR34220">
    <property type="entry name" value="SENSOR HISTIDINE KINASE YPDA"/>
    <property type="match status" value="1"/>
</dbReference>
<proteinExistence type="predicted"/>
<sequence length="413" mass="44733">MSEPASTYSLRQPLPAEVLVGGDAPWNRYQRFPVFSRRWLAGRARVFGVAILCFALLSGVGIAALTGQWQLGARITALQGVAFFLMAMGGPALASWVRHQRWPYRRERAAVVLALLLGMGASFVIDRWSSAEVDRTVRPSLASSGVVSEREPELAPGVRPLATAINLVFLAGIYGLLGGGLALRAYFREHQRWQAVQRTRELRALREHKQQADLRLGLLQAQVEPHFLFNTLASVRALVRKDPAQAEATLDALVAHLRATIPKLRDGQAMLHSTLGQQLDICASYLELMRLRMGGRLSYAVEAEPPLRARPFPPLLLITLVENAIKHGIEPQPGPGRVDVRASLRGDRLVLSVVDDGAGLQPGLGSGVGLANVREQLATRYGGAATFSLRNLAGGRGAVAEIILPANGEGEGR</sequence>
<name>A0A2P6MCR4_9GAMM</name>